<evidence type="ECO:0000313" key="2">
    <source>
        <dbReference type="Proteomes" id="UP001164539"/>
    </source>
</evidence>
<name>A0ACC1XEA5_MELAZ</name>
<comment type="caution">
    <text evidence="1">The sequence shown here is derived from an EMBL/GenBank/DDBJ whole genome shotgun (WGS) entry which is preliminary data.</text>
</comment>
<accession>A0ACC1XEA5</accession>
<sequence length="451" mass="50521">MEIHVKKSTIITPAQDTPKHLLPNSVLDLVVPQVYVPSVSFYRRPNDSNSNFFEAGLLKESLSKVLVSFYPLAGRLREDENGRLIEVYCNGEGVLFMEAQSSCAIDDLGDFSESFKLLPLVPTVDDITDISSRPLTMIQVTHFKCGGVCLGTRVHHILGDATSQFFKSWAEITRGLPNNGTQPFFDRTILSVGIPTSPTFHHIEYDPPPSMNAPSQNIDLIRSNPESISTAILKLSVDQMSTLKEKCDNTDRGGSAVKHSRFEIIAAHIWRCVCKARELPDDQASKLHCPTNGRFRLNPPLPSGYFGNVVFTTASIGLSGDIQSEPFNCTVERISNALKRMDDKYLKSALAYLKQQPDLASVRRGAHIYKCPNLNIVNMIQMPYGQNFGWGNPFFARPVNTYFEGISHILPSPTNDGSLSVIINLETQHMQRFKKLFYEIFQQPQSTRSRY</sequence>
<keyword evidence="2" id="KW-1185">Reference proteome</keyword>
<evidence type="ECO:0000313" key="1">
    <source>
        <dbReference type="EMBL" id="KAJ4709563.1"/>
    </source>
</evidence>
<gene>
    <name evidence="1" type="ORF">OWV82_019336</name>
</gene>
<dbReference type="EMBL" id="CM051403">
    <property type="protein sequence ID" value="KAJ4709563.1"/>
    <property type="molecule type" value="Genomic_DNA"/>
</dbReference>
<dbReference type="Proteomes" id="UP001164539">
    <property type="component" value="Chromosome 10"/>
</dbReference>
<proteinExistence type="predicted"/>
<protein>
    <submittedName>
        <fullName evidence="1">Hydroxycinnamoyl-CoA shikimate/quinate hydroxycinnamoyl transferase</fullName>
    </submittedName>
</protein>
<reference evidence="1 2" key="1">
    <citation type="journal article" date="2023" name="Science">
        <title>Complex scaffold remodeling in plant triterpene biosynthesis.</title>
        <authorList>
            <person name="De La Pena R."/>
            <person name="Hodgson H."/>
            <person name="Liu J.C."/>
            <person name="Stephenson M.J."/>
            <person name="Martin A.C."/>
            <person name="Owen C."/>
            <person name="Harkess A."/>
            <person name="Leebens-Mack J."/>
            <person name="Jimenez L.E."/>
            <person name="Osbourn A."/>
            <person name="Sattely E.S."/>
        </authorList>
    </citation>
    <scope>NUCLEOTIDE SEQUENCE [LARGE SCALE GENOMIC DNA]</scope>
    <source>
        <strain evidence="2">cv. JPN11</strain>
        <tissue evidence="1">Leaf</tissue>
    </source>
</reference>
<organism evidence="1 2">
    <name type="scientific">Melia azedarach</name>
    <name type="common">Chinaberry tree</name>
    <dbReference type="NCBI Taxonomy" id="155640"/>
    <lineage>
        <taxon>Eukaryota</taxon>
        <taxon>Viridiplantae</taxon>
        <taxon>Streptophyta</taxon>
        <taxon>Embryophyta</taxon>
        <taxon>Tracheophyta</taxon>
        <taxon>Spermatophyta</taxon>
        <taxon>Magnoliopsida</taxon>
        <taxon>eudicotyledons</taxon>
        <taxon>Gunneridae</taxon>
        <taxon>Pentapetalae</taxon>
        <taxon>rosids</taxon>
        <taxon>malvids</taxon>
        <taxon>Sapindales</taxon>
        <taxon>Meliaceae</taxon>
        <taxon>Melia</taxon>
    </lineage>
</organism>
<keyword evidence="1" id="KW-0808">Transferase</keyword>